<evidence type="ECO:0000313" key="1">
    <source>
        <dbReference type="EMBL" id="MEB3960654.1"/>
    </source>
</evidence>
<dbReference type="Proteomes" id="UP001352223">
    <property type="component" value="Unassembled WGS sequence"/>
</dbReference>
<protein>
    <recommendedName>
        <fullName evidence="3">Stress-response A/B barrel domain-containing protein</fullName>
    </recommendedName>
</protein>
<dbReference type="RefSeq" id="WP_324767778.1">
    <property type="nucleotide sequence ID" value="NZ_BAAATS010000016.1"/>
</dbReference>
<keyword evidence="2" id="KW-1185">Reference proteome</keyword>
<organism evidence="1 2">
    <name type="scientific">Streptomyces kunmingensis</name>
    <dbReference type="NCBI Taxonomy" id="68225"/>
    <lineage>
        <taxon>Bacteria</taxon>
        <taxon>Bacillati</taxon>
        <taxon>Actinomycetota</taxon>
        <taxon>Actinomycetes</taxon>
        <taxon>Kitasatosporales</taxon>
        <taxon>Streptomycetaceae</taxon>
        <taxon>Streptomyces</taxon>
    </lineage>
</organism>
<name>A0ABU6C7I3_9ACTN</name>
<accession>A0ABU6C7I3</accession>
<evidence type="ECO:0008006" key="3">
    <source>
        <dbReference type="Google" id="ProtNLM"/>
    </source>
</evidence>
<sequence>MIKHTMMVSFTDTLPAAEVDQYLADIERVMRESGVVQSFEARPHLPVPGEEAVPALIATVIVQFSVADMETLAKAFAVPGLHEIIGHWQARHPYKVAYANHEAFA</sequence>
<gene>
    <name evidence="1" type="ORF">OKJ48_10430</name>
</gene>
<proteinExistence type="predicted"/>
<comment type="caution">
    <text evidence="1">The sequence shown here is derived from an EMBL/GenBank/DDBJ whole genome shotgun (WGS) entry which is preliminary data.</text>
</comment>
<dbReference type="EMBL" id="JAOZYB010000057">
    <property type="protein sequence ID" value="MEB3960654.1"/>
    <property type="molecule type" value="Genomic_DNA"/>
</dbReference>
<evidence type="ECO:0000313" key="2">
    <source>
        <dbReference type="Proteomes" id="UP001352223"/>
    </source>
</evidence>
<reference evidence="1 2" key="1">
    <citation type="submission" date="2022-10" db="EMBL/GenBank/DDBJ databases">
        <authorList>
            <person name="Xie J."/>
            <person name="Shen N."/>
        </authorList>
    </citation>
    <scope>NUCLEOTIDE SEQUENCE [LARGE SCALE GENOMIC DNA]</scope>
    <source>
        <strain evidence="1 2">DSM 41681</strain>
    </source>
</reference>